<sequence length="55" mass="6602">MTIERIKENVIKELNQDNEFRKYLILSITDEIKAIAEQVYNKMEKSGAKDYDKRH</sequence>
<proteinExistence type="predicted"/>
<evidence type="ECO:0000313" key="1">
    <source>
        <dbReference type="EMBL" id="KKL63283.1"/>
    </source>
</evidence>
<dbReference type="EMBL" id="LAZR01028225">
    <property type="protein sequence ID" value="KKL63283.1"/>
    <property type="molecule type" value="Genomic_DNA"/>
</dbReference>
<dbReference type="AlphaFoldDB" id="A0A0F9DNH2"/>
<reference evidence="1" key="1">
    <citation type="journal article" date="2015" name="Nature">
        <title>Complex archaea that bridge the gap between prokaryotes and eukaryotes.</title>
        <authorList>
            <person name="Spang A."/>
            <person name="Saw J.H."/>
            <person name="Jorgensen S.L."/>
            <person name="Zaremba-Niedzwiedzka K."/>
            <person name="Martijn J."/>
            <person name="Lind A.E."/>
            <person name="van Eijk R."/>
            <person name="Schleper C."/>
            <person name="Guy L."/>
            <person name="Ettema T.J."/>
        </authorList>
    </citation>
    <scope>NUCLEOTIDE SEQUENCE</scope>
</reference>
<gene>
    <name evidence="1" type="ORF">LCGC14_2176680</name>
</gene>
<comment type="caution">
    <text evidence="1">The sequence shown here is derived from an EMBL/GenBank/DDBJ whole genome shotgun (WGS) entry which is preliminary data.</text>
</comment>
<protein>
    <submittedName>
        <fullName evidence="1">Uncharacterized protein</fullName>
    </submittedName>
</protein>
<name>A0A0F9DNH2_9ZZZZ</name>
<organism evidence="1">
    <name type="scientific">marine sediment metagenome</name>
    <dbReference type="NCBI Taxonomy" id="412755"/>
    <lineage>
        <taxon>unclassified sequences</taxon>
        <taxon>metagenomes</taxon>
        <taxon>ecological metagenomes</taxon>
    </lineage>
</organism>
<accession>A0A0F9DNH2</accession>